<organism evidence="1 2">
    <name type="scientific">Populus alba</name>
    <name type="common">White poplar</name>
    <dbReference type="NCBI Taxonomy" id="43335"/>
    <lineage>
        <taxon>Eukaryota</taxon>
        <taxon>Viridiplantae</taxon>
        <taxon>Streptophyta</taxon>
        <taxon>Embryophyta</taxon>
        <taxon>Tracheophyta</taxon>
        <taxon>Spermatophyta</taxon>
        <taxon>Magnoliopsida</taxon>
        <taxon>eudicotyledons</taxon>
        <taxon>Gunneridae</taxon>
        <taxon>Pentapetalae</taxon>
        <taxon>rosids</taxon>
        <taxon>fabids</taxon>
        <taxon>Malpighiales</taxon>
        <taxon>Salicaceae</taxon>
        <taxon>Saliceae</taxon>
        <taxon>Populus</taxon>
    </lineage>
</organism>
<comment type="caution">
    <text evidence="1">The sequence shown here is derived from an EMBL/GenBank/DDBJ whole genome shotgun (WGS) entry which is preliminary data.</text>
</comment>
<name>A0ACC4AF48_POPAL</name>
<dbReference type="Proteomes" id="UP000309997">
    <property type="component" value="Unassembled WGS sequence"/>
</dbReference>
<sequence length="82" mass="9266">MQDARLVLFQLVWHTGCKDLNDCMEALQKIQLASQVTITAKSALHIISQFLMIDCKEVDIVFALSKQGGNELLILFLMEDVK</sequence>
<gene>
    <name evidence="1" type="ORF">D5086_032840</name>
</gene>
<keyword evidence="2" id="KW-1185">Reference proteome</keyword>
<evidence type="ECO:0000313" key="1">
    <source>
        <dbReference type="EMBL" id="KAL3564794.1"/>
    </source>
</evidence>
<accession>A0ACC4AF48</accession>
<reference evidence="1 2" key="1">
    <citation type="journal article" date="2024" name="Plant Biotechnol. J.">
        <title>Genome and CRISPR/Cas9 system of a widespread forest tree (Populus alba) in the world.</title>
        <authorList>
            <person name="Liu Y.J."/>
            <person name="Jiang P.F."/>
            <person name="Han X.M."/>
            <person name="Li X.Y."/>
            <person name="Wang H.M."/>
            <person name="Wang Y.J."/>
            <person name="Wang X.X."/>
            <person name="Zeng Q.Y."/>
        </authorList>
    </citation>
    <scope>NUCLEOTIDE SEQUENCE [LARGE SCALE GENOMIC DNA]</scope>
    <source>
        <strain evidence="2">cv. PAL-ZL1</strain>
    </source>
</reference>
<dbReference type="EMBL" id="RCHU02000019">
    <property type="protein sequence ID" value="KAL3564794.1"/>
    <property type="molecule type" value="Genomic_DNA"/>
</dbReference>
<protein>
    <submittedName>
        <fullName evidence="1">Uncharacterized protein</fullName>
    </submittedName>
</protein>
<evidence type="ECO:0000313" key="2">
    <source>
        <dbReference type="Proteomes" id="UP000309997"/>
    </source>
</evidence>
<proteinExistence type="predicted"/>